<dbReference type="SUPFAM" id="SSF50978">
    <property type="entry name" value="WD40 repeat-like"/>
    <property type="match status" value="1"/>
</dbReference>
<reference evidence="2" key="3">
    <citation type="submission" date="2015-02" db="EMBL/GenBank/DDBJ databases">
        <title>Evolutionary Origins and Diversification of the Mycorrhizal Mutualists.</title>
        <authorList>
            <consortium name="DOE Joint Genome Institute"/>
            <consortium name="Mycorrhizal Genomics Consortium"/>
            <person name="Kohler A."/>
            <person name="Kuo A."/>
            <person name="Nagy L.G."/>
            <person name="Floudas D."/>
            <person name="Copeland A."/>
            <person name="Barry K.W."/>
            <person name="Cichocki N."/>
            <person name="Veneault-Fourrey C."/>
            <person name="LaButti K."/>
            <person name="Lindquist E.A."/>
            <person name="Lipzen A."/>
            <person name="Lundell T."/>
            <person name="Morin E."/>
            <person name="Murat C."/>
            <person name="Riley R."/>
            <person name="Ohm R."/>
            <person name="Sun H."/>
            <person name="Tunlid A."/>
            <person name="Henrissat B."/>
            <person name="Grigoriev I.V."/>
            <person name="Hibbett D.S."/>
            <person name="Martin F."/>
        </authorList>
    </citation>
    <scope>NUCLEOTIDE SEQUENCE</scope>
    <source>
        <strain evidence="2 4">441</strain>
    </source>
</reference>
<dbReference type="PROSITE" id="PS50294">
    <property type="entry name" value="WD_REPEATS_REGION"/>
    <property type="match status" value="1"/>
</dbReference>
<evidence type="ECO:0000313" key="4">
    <source>
        <dbReference type="Proteomes" id="UP000054018"/>
    </source>
</evidence>
<dbReference type="OrthoDB" id="6262491at2759"/>
<dbReference type="InterPro" id="IPR015943">
    <property type="entry name" value="WD40/YVTN_repeat-like_dom_sf"/>
</dbReference>
<evidence type="ECO:0000313" key="3">
    <source>
        <dbReference type="EMBL" id="KIK16688.1"/>
    </source>
</evidence>
<dbReference type="InterPro" id="IPR036322">
    <property type="entry name" value="WD40_repeat_dom_sf"/>
</dbReference>
<keyword evidence="4" id="KW-1185">Reference proteome</keyword>
<feature type="repeat" description="WD" evidence="1">
    <location>
        <begin position="35"/>
        <end position="72"/>
    </location>
</feature>
<organism evidence="2 4">
    <name type="scientific">Pisolithus microcarpus 441</name>
    <dbReference type="NCBI Taxonomy" id="765257"/>
    <lineage>
        <taxon>Eukaryota</taxon>
        <taxon>Fungi</taxon>
        <taxon>Dikarya</taxon>
        <taxon>Basidiomycota</taxon>
        <taxon>Agaricomycotina</taxon>
        <taxon>Agaricomycetes</taxon>
        <taxon>Agaricomycetidae</taxon>
        <taxon>Boletales</taxon>
        <taxon>Sclerodermatineae</taxon>
        <taxon>Pisolithaceae</taxon>
        <taxon>Pisolithus</taxon>
    </lineage>
</organism>
<proteinExistence type="predicted"/>
<sequence length="72" mass="7571">SVAFSPGECWIVSTSWGKTTCIRDSQTSCQICTPLKGYAGVVLTAVFSPDGTKLVSGSVDNTIRVLNVNSSE</sequence>
<dbReference type="HOGENOM" id="CLU_000288_57_30_1"/>
<dbReference type="AlphaFoldDB" id="A0A0C9YCJ5"/>
<evidence type="ECO:0000256" key="1">
    <source>
        <dbReference type="PROSITE-ProRule" id="PRU00221"/>
    </source>
</evidence>
<feature type="non-terminal residue" evidence="2">
    <location>
        <position position="1"/>
    </location>
</feature>
<feature type="non-terminal residue" evidence="2">
    <location>
        <position position="72"/>
    </location>
</feature>
<keyword evidence="1" id="KW-0853">WD repeat</keyword>
<accession>A0A0C9YCJ5</accession>
<reference evidence="2 4" key="1">
    <citation type="submission" date="2014-04" db="EMBL/GenBank/DDBJ databases">
        <authorList>
            <consortium name="DOE Joint Genome Institute"/>
            <person name="Kuo A."/>
            <person name="Kohler A."/>
            <person name="Costa M.D."/>
            <person name="Nagy L.G."/>
            <person name="Floudas D."/>
            <person name="Copeland A."/>
            <person name="Barry K.W."/>
            <person name="Cichocki N."/>
            <person name="Veneault-Fourrey C."/>
            <person name="LaButti K."/>
            <person name="Lindquist E.A."/>
            <person name="Lipzen A."/>
            <person name="Lundell T."/>
            <person name="Morin E."/>
            <person name="Murat C."/>
            <person name="Sun H."/>
            <person name="Tunlid A."/>
            <person name="Henrissat B."/>
            <person name="Grigoriev I.V."/>
            <person name="Hibbett D.S."/>
            <person name="Martin F."/>
            <person name="Nordberg H.P."/>
            <person name="Cantor M.N."/>
            <person name="Hua S.X."/>
        </authorList>
    </citation>
    <scope>NUCLEOTIDE SEQUENCE [LARGE SCALE GENOMIC DNA]</scope>
    <source>
        <strain evidence="2 4">441</strain>
    </source>
</reference>
<dbReference type="PROSITE" id="PS50082">
    <property type="entry name" value="WD_REPEATS_2"/>
    <property type="match status" value="1"/>
</dbReference>
<dbReference type="SMART" id="SM00320">
    <property type="entry name" value="WD40"/>
    <property type="match status" value="1"/>
</dbReference>
<reference evidence="4" key="2">
    <citation type="submission" date="2015-01" db="EMBL/GenBank/DDBJ databases">
        <title>Evolutionary Origins and Diversification of the Mycorrhizal Mutualists.</title>
        <authorList>
            <consortium name="DOE Joint Genome Institute"/>
            <consortium name="Mycorrhizal Genomics Consortium"/>
            <person name="Kohler A."/>
            <person name="Kuo A."/>
            <person name="Nagy L.G."/>
            <person name="Floudas D."/>
            <person name="Copeland A."/>
            <person name="Barry K.W."/>
            <person name="Cichocki N."/>
            <person name="Veneault-Fourrey C."/>
            <person name="LaButti K."/>
            <person name="Lindquist E.A."/>
            <person name="Lipzen A."/>
            <person name="Lundell T."/>
            <person name="Morin E."/>
            <person name="Murat C."/>
            <person name="Riley R."/>
            <person name="Ohm R."/>
            <person name="Sun H."/>
            <person name="Tunlid A."/>
            <person name="Henrissat B."/>
            <person name="Grigoriev I.V."/>
            <person name="Hibbett D.S."/>
            <person name="Martin F."/>
        </authorList>
    </citation>
    <scope>NUCLEOTIDE SEQUENCE [LARGE SCALE GENOMIC DNA]</scope>
    <source>
        <strain evidence="4">441</strain>
    </source>
</reference>
<dbReference type="InterPro" id="IPR001680">
    <property type="entry name" value="WD40_rpt"/>
</dbReference>
<dbReference type="EMBL" id="KN833849">
    <property type="protein sequence ID" value="KIK16688.1"/>
    <property type="molecule type" value="Genomic_DNA"/>
</dbReference>
<name>A0A0C9YCJ5_9AGAM</name>
<gene>
    <name evidence="3" type="ORF">PISMIDRAFT_36554</name>
    <name evidence="2" type="ORF">PISMIDRAFT_40241</name>
</gene>
<protein>
    <submittedName>
        <fullName evidence="2">Uncharacterized protein</fullName>
    </submittedName>
</protein>
<dbReference type="STRING" id="765257.A0A0C9YCJ5"/>
<dbReference type="Pfam" id="PF00400">
    <property type="entry name" value="WD40"/>
    <property type="match status" value="2"/>
</dbReference>
<dbReference type="Proteomes" id="UP000054018">
    <property type="component" value="Unassembled WGS sequence"/>
</dbReference>
<dbReference type="Gene3D" id="2.130.10.10">
    <property type="entry name" value="YVTN repeat-like/Quinoprotein amine dehydrogenase"/>
    <property type="match status" value="1"/>
</dbReference>
<evidence type="ECO:0000313" key="2">
    <source>
        <dbReference type="EMBL" id="KIK14446.1"/>
    </source>
</evidence>
<dbReference type="EMBL" id="KN833937">
    <property type="protein sequence ID" value="KIK14446.1"/>
    <property type="molecule type" value="Genomic_DNA"/>
</dbReference>